<proteinExistence type="predicted"/>
<evidence type="ECO:0000256" key="1">
    <source>
        <dbReference type="ARBA" id="ARBA00004141"/>
    </source>
</evidence>
<protein>
    <submittedName>
        <fullName evidence="8">Divalent metal cation transporter</fullName>
    </submittedName>
</protein>
<evidence type="ECO:0000256" key="5">
    <source>
        <dbReference type="ARBA" id="ARBA00022989"/>
    </source>
</evidence>
<reference evidence="8 9" key="1">
    <citation type="submission" date="2020-04" db="EMBL/GenBank/DDBJ databases">
        <title>Ramlibacter sp. G-1-2-2 isolated from soil.</title>
        <authorList>
            <person name="Dahal R.H."/>
        </authorList>
    </citation>
    <scope>NUCLEOTIDE SEQUENCE [LARGE SCALE GENOMIC DNA]</scope>
    <source>
        <strain evidence="8 9">G-1-2-2</strain>
    </source>
</reference>
<feature type="transmembrane region" description="Helical" evidence="7">
    <location>
        <begin position="242"/>
        <end position="269"/>
    </location>
</feature>
<name>A0A848H1B9_9BURK</name>
<dbReference type="RefSeq" id="WP_169417600.1">
    <property type="nucleotide sequence ID" value="NZ_JABBFX010000001.1"/>
</dbReference>
<feature type="transmembrane region" description="Helical" evidence="7">
    <location>
        <begin position="289"/>
        <end position="317"/>
    </location>
</feature>
<keyword evidence="3 7" id="KW-0812">Transmembrane</keyword>
<dbReference type="AlphaFoldDB" id="A0A848H1B9"/>
<evidence type="ECO:0000313" key="8">
    <source>
        <dbReference type="EMBL" id="NML43391.1"/>
    </source>
</evidence>
<feature type="transmembrane region" description="Helical" evidence="7">
    <location>
        <begin position="401"/>
        <end position="419"/>
    </location>
</feature>
<feature type="transmembrane region" description="Helical" evidence="7">
    <location>
        <begin position="44"/>
        <end position="64"/>
    </location>
</feature>
<dbReference type="PANTHER" id="PTHR11706">
    <property type="entry name" value="SOLUTE CARRIER PROTEIN FAMILY 11 MEMBER"/>
    <property type="match status" value="1"/>
</dbReference>
<dbReference type="GO" id="GO:0015293">
    <property type="term" value="F:symporter activity"/>
    <property type="evidence" value="ECO:0007669"/>
    <property type="project" value="UniProtKB-KW"/>
</dbReference>
<organism evidence="8 9">
    <name type="scientific">Ramlibacter agri</name>
    <dbReference type="NCBI Taxonomy" id="2728837"/>
    <lineage>
        <taxon>Bacteria</taxon>
        <taxon>Pseudomonadati</taxon>
        <taxon>Pseudomonadota</taxon>
        <taxon>Betaproteobacteria</taxon>
        <taxon>Burkholderiales</taxon>
        <taxon>Comamonadaceae</taxon>
        <taxon>Ramlibacter</taxon>
    </lineage>
</organism>
<evidence type="ECO:0000313" key="9">
    <source>
        <dbReference type="Proteomes" id="UP000541185"/>
    </source>
</evidence>
<evidence type="ECO:0000256" key="6">
    <source>
        <dbReference type="ARBA" id="ARBA00023136"/>
    </source>
</evidence>
<dbReference type="Proteomes" id="UP000541185">
    <property type="component" value="Unassembled WGS sequence"/>
</dbReference>
<dbReference type="GO" id="GO:0005384">
    <property type="term" value="F:manganese ion transmembrane transporter activity"/>
    <property type="evidence" value="ECO:0007669"/>
    <property type="project" value="TreeGrafter"/>
</dbReference>
<keyword evidence="6 7" id="KW-0472">Membrane</keyword>
<evidence type="ECO:0000256" key="2">
    <source>
        <dbReference type="ARBA" id="ARBA00022448"/>
    </source>
</evidence>
<feature type="transmembrane region" description="Helical" evidence="7">
    <location>
        <begin position="187"/>
        <end position="206"/>
    </location>
</feature>
<evidence type="ECO:0000256" key="7">
    <source>
        <dbReference type="SAM" id="Phobius"/>
    </source>
</evidence>
<keyword evidence="2" id="KW-0813">Transport</keyword>
<feature type="transmembrane region" description="Helical" evidence="7">
    <location>
        <begin position="85"/>
        <end position="102"/>
    </location>
</feature>
<evidence type="ECO:0000256" key="3">
    <source>
        <dbReference type="ARBA" id="ARBA00022692"/>
    </source>
</evidence>
<dbReference type="GO" id="GO:0015086">
    <property type="term" value="F:cadmium ion transmembrane transporter activity"/>
    <property type="evidence" value="ECO:0007669"/>
    <property type="project" value="TreeGrafter"/>
</dbReference>
<feature type="transmembrane region" description="Helical" evidence="7">
    <location>
        <begin position="148"/>
        <end position="167"/>
    </location>
</feature>
<keyword evidence="9" id="KW-1185">Reference proteome</keyword>
<accession>A0A848H1B9</accession>
<sequence length="421" mass="44538">MDASTTAPPPARNWIGPGLVTGASDDDPSGIATYAQAGALFGTGMLWVMLFTFPLMSVVQIASAQVGRVTGRGLAANLAKLMPRWLLVPLLLLLFLVNAINIGADLAAMGEAAVLLFPGEKAVYALGFGVLSLLLQVFVPYSRYVNWLKWLTISLFAYVATAFSLHVPWGEVLRATLLPHLSPTRDFCSMLVAVLGTTISPYLFFWQSAQEVEEQRAAPDEQPVKCAPEQARKQLGDMRADTLLGMGASNTVGFFIILTSGLALAPHGIRHIDTAAQAAQALQPFAGHWAFLLFTLGIVGTGLLAIPVLAGSAGYALAECFAWRRGLERTAAAAPRFYGTIALASVIGICIALSHINPMHALVVTAILNGLVSVPVLAALMLLATNKALMGDFTIGRAMRVLGWATTVLMGLAAAGLLWTA</sequence>
<dbReference type="Pfam" id="PF01566">
    <property type="entry name" value="Nramp"/>
    <property type="match status" value="1"/>
</dbReference>
<comment type="subcellular location">
    <subcellularLocation>
        <location evidence="1">Membrane</location>
        <topology evidence="1">Multi-pass membrane protein</topology>
    </subcellularLocation>
</comment>
<feature type="transmembrane region" description="Helical" evidence="7">
    <location>
        <begin position="122"/>
        <end position="141"/>
    </location>
</feature>
<dbReference type="GO" id="GO:0005886">
    <property type="term" value="C:plasma membrane"/>
    <property type="evidence" value="ECO:0007669"/>
    <property type="project" value="TreeGrafter"/>
</dbReference>
<keyword evidence="4" id="KW-0769">Symport</keyword>
<feature type="transmembrane region" description="Helical" evidence="7">
    <location>
        <begin position="337"/>
        <end position="356"/>
    </location>
</feature>
<evidence type="ECO:0000256" key="4">
    <source>
        <dbReference type="ARBA" id="ARBA00022847"/>
    </source>
</evidence>
<dbReference type="PANTHER" id="PTHR11706:SF33">
    <property type="entry name" value="NATURAL RESISTANCE-ASSOCIATED MACROPHAGE PROTEIN 2"/>
    <property type="match status" value="1"/>
</dbReference>
<dbReference type="EMBL" id="JABBFX010000001">
    <property type="protein sequence ID" value="NML43391.1"/>
    <property type="molecule type" value="Genomic_DNA"/>
</dbReference>
<gene>
    <name evidence="8" type="ORF">HHL11_06480</name>
</gene>
<dbReference type="InterPro" id="IPR001046">
    <property type="entry name" value="NRAMP_fam"/>
</dbReference>
<dbReference type="GO" id="GO:0034755">
    <property type="term" value="P:iron ion transmembrane transport"/>
    <property type="evidence" value="ECO:0007669"/>
    <property type="project" value="TreeGrafter"/>
</dbReference>
<keyword evidence="5 7" id="KW-1133">Transmembrane helix</keyword>
<comment type="caution">
    <text evidence="8">The sequence shown here is derived from an EMBL/GenBank/DDBJ whole genome shotgun (WGS) entry which is preliminary data.</text>
</comment>
<feature type="transmembrane region" description="Helical" evidence="7">
    <location>
        <begin position="362"/>
        <end position="389"/>
    </location>
</feature>